<name>A0ABU7PFA6_9ACTN</name>
<evidence type="ECO:0000313" key="2">
    <source>
        <dbReference type="EMBL" id="MEE4544491.1"/>
    </source>
</evidence>
<sequence length="148" mass="16611">MTDTHAVPSEEDGRTTPETAPADAEPAAVPRFILYLEGEELRHVTALLSRWVNHLLVPVYVKGHSSSSPWCSRWWLHDDAVAHLYGLWMAWLEMTDPGQGLCGPANWHRDYLAPLMGFLRDPSGPFAGCRPGTHRAQERPPIEDYPIS</sequence>
<feature type="region of interest" description="Disordered" evidence="1">
    <location>
        <begin position="129"/>
        <end position="148"/>
    </location>
</feature>
<dbReference type="RefSeq" id="WP_330797488.1">
    <property type="nucleotide sequence ID" value="NZ_JAZEWV010000018.1"/>
</dbReference>
<comment type="caution">
    <text evidence="2">The sequence shown here is derived from an EMBL/GenBank/DDBJ whole genome shotgun (WGS) entry which is preliminary data.</text>
</comment>
<evidence type="ECO:0000256" key="1">
    <source>
        <dbReference type="SAM" id="MobiDB-lite"/>
    </source>
</evidence>
<organism evidence="2 3">
    <name type="scientific">Actinacidiphila polyblastidii</name>
    <dbReference type="NCBI Taxonomy" id="3110430"/>
    <lineage>
        <taxon>Bacteria</taxon>
        <taxon>Bacillati</taxon>
        <taxon>Actinomycetota</taxon>
        <taxon>Actinomycetes</taxon>
        <taxon>Kitasatosporales</taxon>
        <taxon>Streptomycetaceae</taxon>
        <taxon>Actinacidiphila</taxon>
    </lineage>
</organism>
<evidence type="ECO:0000313" key="3">
    <source>
        <dbReference type="Proteomes" id="UP001344658"/>
    </source>
</evidence>
<protein>
    <submittedName>
        <fullName evidence="2">DUF4913 domain-containing protein</fullName>
    </submittedName>
</protein>
<dbReference type="Pfam" id="PF16259">
    <property type="entry name" value="DUF4913"/>
    <property type="match status" value="1"/>
</dbReference>
<dbReference type="InterPro" id="IPR032584">
    <property type="entry name" value="DUF4913"/>
</dbReference>
<keyword evidence="3" id="KW-1185">Reference proteome</keyword>
<proteinExistence type="predicted"/>
<dbReference type="Proteomes" id="UP001344658">
    <property type="component" value="Unassembled WGS sequence"/>
</dbReference>
<reference evidence="2 3" key="1">
    <citation type="submission" date="2023-12" db="EMBL/GenBank/DDBJ databases">
        <title>Streptomyces sp. V4-01.</title>
        <authorList>
            <person name="Somphong A."/>
            <person name="Phongsopitanun W."/>
        </authorList>
    </citation>
    <scope>NUCLEOTIDE SEQUENCE [LARGE SCALE GENOMIC DNA]</scope>
    <source>
        <strain evidence="2 3">V4-01</strain>
    </source>
</reference>
<gene>
    <name evidence="2" type="ORF">V2S66_21240</name>
</gene>
<feature type="region of interest" description="Disordered" evidence="1">
    <location>
        <begin position="1"/>
        <end position="24"/>
    </location>
</feature>
<dbReference type="EMBL" id="JAZEWV010000018">
    <property type="protein sequence ID" value="MEE4544491.1"/>
    <property type="molecule type" value="Genomic_DNA"/>
</dbReference>
<accession>A0ABU7PFA6</accession>